<comment type="subcellular location">
    <subcellularLocation>
        <location evidence="1">Cell junction</location>
    </subcellularLocation>
</comment>
<keyword evidence="9" id="KW-1185">Reference proteome</keyword>
<dbReference type="OMA" id="CEDANTR"/>
<proteinExistence type="inferred from homology"/>
<evidence type="ECO:0000256" key="5">
    <source>
        <dbReference type="ARBA" id="ARBA00022949"/>
    </source>
</evidence>
<dbReference type="PANTHER" id="PTHR10372">
    <property type="entry name" value="PLAKOPHILLIN-RELATED"/>
    <property type="match status" value="1"/>
</dbReference>
<dbReference type="GO" id="GO:0005634">
    <property type="term" value="C:nucleus"/>
    <property type="evidence" value="ECO:0007669"/>
    <property type="project" value="TreeGrafter"/>
</dbReference>
<keyword evidence="3" id="KW-0677">Repeat</keyword>
<dbReference type="SUPFAM" id="SSF48371">
    <property type="entry name" value="ARM repeat"/>
    <property type="match status" value="1"/>
</dbReference>
<name>A0A068Y903_ECHMU</name>
<organism evidence="8 9">
    <name type="scientific">Echinococcus multilocularis</name>
    <name type="common">Fox tapeworm</name>
    <dbReference type="NCBI Taxonomy" id="6211"/>
    <lineage>
        <taxon>Eukaryota</taxon>
        <taxon>Metazoa</taxon>
        <taxon>Spiralia</taxon>
        <taxon>Lophotrochozoa</taxon>
        <taxon>Platyhelminthes</taxon>
        <taxon>Cestoda</taxon>
        <taxon>Eucestoda</taxon>
        <taxon>Cyclophyllidea</taxon>
        <taxon>Taeniidae</taxon>
        <taxon>Echinococcus</taxon>
    </lineage>
</organism>
<evidence type="ECO:0000256" key="1">
    <source>
        <dbReference type="ARBA" id="ARBA00004282"/>
    </source>
</evidence>
<feature type="region of interest" description="Disordered" evidence="7">
    <location>
        <begin position="327"/>
        <end position="347"/>
    </location>
</feature>
<evidence type="ECO:0000256" key="7">
    <source>
        <dbReference type="SAM" id="MobiDB-lite"/>
    </source>
</evidence>
<dbReference type="InterPro" id="IPR016024">
    <property type="entry name" value="ARM-type_fold"/>
</dbReference>
<gene>
    <name evidence="8" type="ORF">EmuJ_000857300</name>
</gene>
<feature type="compositionally biased region" description="Basic and acidic residues" evidence="7">
    <location>
        <begin position="328"/>
        <end position="344"/>
    </location>
</feature>
<dbReference type="PANTHER" id="PTHR10372:SF27">
    <property type="entry name" value="ADHERENS JUNCTION PROTEIN P120"/>
    <property type="match status" value="1"/>
</dbReference>
<dbReference type="GO" id="GO:0005737">
    <property type="term" value="C:cytoplasm"/>
    <property type="evidence" value="ECO:0007669"/>
    <property type="project" value="TreeGrafter"/>
</dbReference>
<evidence type="ECO:0000256" key="2">
    <source>
        <dbReference type="ARBA" id="ARBA00005462"/>
    </source>
</evidence>
<reference evidence="8" key="1">
    <citation type="journal article" date="2013" name="Nature">
        <title>The genomes of four tapeworm species reveal adaptations to parasitism.</title>
        <authorList>
            <person name="Tsai I.J."/>
            <person name="Zarowiecki M."/>
            <person name="Holroyd N."/>
            <person name="Garciarrubio A."/>
            <person name="Sanchez-Flores A."/>
            <person name="Brooks K.L."/>
            <person name="Tracey A."/>
            <person name="Bobes R.J."/>
            <person name="Fragoso G."/>
            <person name="Sciutto E."/>
            <person name="Aslett M."/>
            <person name="Beasley H."/>
            <person name="Bennett H.M."/>
            <person name="Cai J."/>
            <person name="Camicia F."/>
            <person name="Clark R."/>
            <person name="Cucher M."/>
            <person name="De Silva N."/>
            <person name="Day T.A."/>
            <person name="Deplazes P."/>
            <person name="Estrada K."/>
            <person name="Fernandez C."/>
            <person name="Holland P.W."/>
            <person name="Hou J."/>
            <person name="Hu S."/>
            <person name="Huckvale T."/>
            <person name="Hung S.S."/>
            <person name="Kamenetzky L."/>
            <person name="Keane J.A."/>
            <person name="Kiss F."/>
            <person name="Koziol U."/>
            <person name="Lambert O."/>
            <person name="Liu K."/>
            <person name="Luo X."/>
            <person name="Luo Y."/>
            <person name="Macchiaroli N."/>
            <person name="Nichol S."/>
            <person name="Paps J."/>
            <person name="Parkinson J."/>
            <person name="Pouchkina-Stantcheva N."/>
            <person name="Riddiford N."/>
            <person name="Rosenzvit M."/>
            <person name="Salinas G."/>
            <person name="Wasmuth J.D."/>
            <person name="Zamanian M."/>
            <person name="Zheng Y."/>
            <person name="Cai X."/>
            <person name="Soberon X."/>
            <person name="Olson P.D."/>
            <person name="Laclette J.P."/>
            <person name="Brehm K."/>
            <person name="Berriman M."/>
            <person name="Garciarrubio A."/>
            <person name="Bobes R.J."/>
            <person name="Fragoso G."/>
            <person name="Sanchez-Flores A."/>
            <person name="Estrada K."/>
            <person name="Cevallos M.A."/>
            <person name="Morett E."/>
            <person name="Gonzalez V."/>
            <person name="Portillo T."/>
            <person name="Ochoa-Leyva A."/>
            <person name="Jose M.V."/>
            <person name="Sciutto E."/>
            <person name="Landa A."/>
            <person name="Jimenez L."/>
            <person name="Valdes V."/>
            <person name="Carrero J.C."/>
            <person name="Larralde C."/>
            <person name="Morales-Montor J."/>
            <person name="Limon-Lason J."/>
            <person name="Soberon X."/>
            <person name="Laclette J.P."/>
        </authorList>
    </citation>
    <scope>NUCLEOTIDE SEQUENCE [LARGE SCALE GENOMIC DNA]</scope>
</reference>
<dbReference type="PROSITE" id="PS50176">
    <property type="entry name" value="ARM_REPEAT"/>
    <property type="match status" value="2"/>
</dbReference>
<dbReference type="Proteomes" id="UP000017246">
    <property type="component" value="Unassembled WGS sequence"/>
</dbReference>
<protein>
    <submittedName>
        <fullName evidence="8">Catenin delta 2</fullName>
    </submittedName>
</protein>
<evidence type="ECO:0000256" key="4">
    <source>
        <dbReference type="ARBA" id="ARBA00022889"/>
    </source>
</evidence>
<dbReference type="eggNOG" id="KOG1048">
    <property type="taxonomic scope" value="Eukaryota"/>
</dbReference>
<dbReference type="EMBL" id="LN902841">
    <property type="protein sequence ID" value="CDS40963.1"/>
    <property type="molecule type" value="Genomic_DNA"/>
</dbReference>
<feature type="repeat" description="ARM" evidence="6">
    <location>
        <begin position="99"/>
        <end position="127"/>
    </location>
</feature>
<keyword evidence="4" id="KW-0130">Cell adhesion</keyword>
<dbReference type="GO" id="GO:0098609">
    <property type="term" value="P:cell-cell adhesion"/>
    <property type="evidence" value="ECO:0007669"/>
    <property type="project" value="InterPro"/>
</dbReference>
<accession>A0A068Y903</accession>
<evidence type="ECO:0000313" key="9">
    <source>
        <dbReference type="Proteomes" id="UP000017246"/>
    </source>
</evidence>
<reference evidence="8" key="2">
    <citation type="submission" date="2015-11" db="EMBL/GenBank/DDBJ databases">
        <authorList>
            <person name="Zhang Y."/>
            <person name="Guo Z."/>
        </authorList>
    </citation>
    <scope>NUCLEOTIDE SEQUENCE</scope>
</reference>
<evidence type="ECO:0000256" key="3">
    <source>
        <dbReference type="ARBA" id="ARBA00022737"/>
    </source>
</evidence>
<keyword evidence="5" id="KW-0965">Cell junction</keyword>
<dbReference type="SMART" id="SM00185">
    <property type="entry name" value="ARM"/>
    <property type="match status" value="6"/>
</dbReference>
<dbReference type="GO" id="GO:0005886">
    <property type="term" value="C:plasma membrane"/>
    <property type="evidence" value="ECO:0007669"/>
    <property type="project" value="TreeGrafter"/>
</dbReference>
<dbReference type="InterPro" id="IPR028435">
    <property type="entry name" value="Plakophilin/d_Catenin"/>
</dbReference>
<dbReference type="Pfam" id="PF00514">
    <property type="entry name" value="Arm"/>
    <property type="match status" value="1"/>
</dbReference>
<evidence type="ECO:0000313" key="8">
    <source>
        <dbReference type="EMBL" id="CDS40963.1"/>
    </source>
</evidence>
<feature type="repeat" description="ARM" evidence="6">
    <location>
        <begin position="409"/>
        <end position="436"/>
    </location>
</feature>
<dbReference type="AlphaFoldDB" id="A0A068Y903"/>
<comment type="similarity">
    <text evidence="2">Belongs to the beta-catenin family.</text>
</comment>
<dbReference type="OrthoDB" id="6268580at2759"/>
<evidence type="ECO:0000256" key="6">
    <source>
        <dbReference type="PROSITE-ProRule" id="PRU00259"/>
    </source>
</evidence>
<dbReference type="InterPro" id="IPR011989">
    <property type="entry name" value="ARM-like"/>
</dbReference>
<sequence>MSVHGTGTNVFLTTGPQYSRKSHISQFSLPCNKLNARQRFTPSFRSFQSNTDLSTLTDIPCLVNRLTSSNATVQATAAACIQHLVYKNDDAKEEAWRVGGLSNLIGLLISKEPSVIANATGALRNLTSGSNVSLCLEFERLNGINALVWLLKQHQKGFIEENAIKNEMARLNVDRILKALENTSAILCNITSIESMRGRVVVEAVIPVLVTTVLIPVAEATCNGFDSFTDGNPPPYSTVLYRNCTAVIRNMSCCEDANTRAQLRGCVGLLDSLLQVMCVAAATGLVDTKAVENCACAVRNLCFSLGEVTKPSGSHLLKRTLRSRSHGRITEGRKQKDVHNKNWESSKPVSNAPEAVLWQSNTVATFLALLRQASNPVCIEAAAGAIQNLTSSAEWQPAGIVRSEVRLQKGLSVLVDLLHFSDNTVVATVAMTLRNLILEKETLKHLGKRSLPTLVARLTPHLNASRSRSLSSLASFTVSNAHLQTHLNCQVLLPILNLCSEVVLSQDNFTSHFVKLGGVQYCKVLVQALSAEQEPALPDIHRSCCQAVYQLLGSLWNIKHLHPLYKEYGLTEVDFLHKKRSKLPQTLVHQSGLRHVPLTFAQRYEEGEGRQRKKCRQACSYRPTYDLQENFQRAPSAASSSAYQSSFFSNAMRWKSEDTLQQFKLPIADRAFFHSTNTTGVGAISWDGHHVAFTTAPWDRSSDDKSQFSENSEERISCSHGTMIWDDRS</sequence>
<dbReference type="InterPro" id="IPR000225">
    <property type="entry name" value="Armadillo"/>
</dbReference>
<dbReference type="Gene3D" id="1.25.10.10">
    <property type="entry name" value="Leucine-rich Repeat Variant"/>
    <property type="match status" value="1"/>
</dbReference>
<dbReference type="STRING" id="6211.A0A068Y903"/>
<dbReference type="GO" id="GO:0005912">
    <property type="term" value="C:adherens junction"/>
    <property type="evidence" value="ECO:0007669"/>
    <property type="project" value="TreeGrafter"/>
</dbReference>